<protein>
    <recommendedName>
        <fullName evidence="6 7">Thioredoxin</fullName>
    </recommendedName>
</protein>
<evidence type="ECO:0000259" key="10">
    <source>
        <dbReference type="PROSITE" id="PS51352"/>
    </source>
</evidence>
<reference evidence="11" key="1">
    <citation type="submission" date="2021-01" db="EMBL/GenBank/DDBJ databases">
        <title>Description of Breznakiella homolactica.</title>
        <authorList>
            <person name="Song Y."/>
            <person name="Brune A."/>
        </authorList>
    </citation>
    <scope>NUCLEOTIDE SEQUENCE</scope>
    <source>
        <strain evidence="11">RmG30</strain>
    </source>
</reference>
<dbReference type="EMBL" id="CP067089">
    <property type="protein sequence ID" value="QQO09556.1"/>
    <property type="molecule type" value="Genomic_DNA"/>
</dbReference>
<dbReference type="FunFam" id="3.40.30.10:FF:000001">
    <property type="entry name" value="Thioredoxin"/>
    <property type="match status" value="1"/>
</dbReference>
<dbReference type="SUPFAM" id="SSF52833">
    <property type="entry name" value="Thioredoxin-like"/>
    <property type="match status" value="1"/>
</dbReference>
<dbReference type="NCBIfam" id="TIGR01068">
    <property type="entry name" value="thioredoxin"/>
    <property type="match status" value="1"/>
</dbReference>
<name>A0A7T7XNF5_9SPIR</name>
<dbReference type="Proteomes" id="UP000595917">
    <property type="component" value="Chromosome"/>
</dbReference>
<feature type="site" description="Contributes to redox potential value" evidence="8">
    <location>
        <position position="33"/>
    </location>
</feature>
<accession>A0A7T7XNF5</accession>
<evidence type="ECO:0000256" key="2">
    <source>
        <dbReference type="ARBA" id="ARBA00022448"/>
    </source>
</evidence>
<feature type="domain" description="Thioredoxin" evidence="10">
    <location>
        <begin position="1"/>
        <end position="107"/>
    </location>
</feature>
<proteinExistence type="inferred from homology"/>
<feature type="site" description="Contributes to redox potential value" evidence="8">
    <location>
        <position position="34"/>
    </location>
</feature>
<comment type="similarity">
    <text evidence="1 7">Belongs to the thioredoxin family.</text>
</comment>
<evidence type="ECO:0000256" key="6">
    <source>
        <dbReference type="NCBIfam" id="TIGR01068"/>
    </source>
</evidence>
<evidence type="ECO:0000256" key="8">
    <source>
        <dbReference type="PIRSR" id="PIRSR000077-1"/>
    </source>
</evidence>
<feature type="active site" description="Nucleophile" evidence="8">
    <location>
        <position position="32"/>
    </location>
</feature>
<gene>
    <name evidence="11" type="primary">trxA</name>
    <name evidence="11" type="ORF">JFL75_01140</name>
</gene>
<evidence type="ECO:0000256" key="3">
    <source>
        <dbReference type="ARBA" id="ARBA00022982"/>
    </source>
</evidence>
<dbReference type="Gene3D" id="3.40.30.10">
    <property type="entry name" value="Glutaredoxin"/>
    <property type="match status" value="1"/>
</dbReference>
<feature type="disulfide bond" description="Redox-active" evidence="9">
    <location>
        <begin position="32"/>
        <end position="35"/>
    </location>
</feature>
<evidence type="ECO:0000256" key="1">
    <source>
        <dbReference type="ARBA" id="ARBA00008987"/>
    </source>
</evidence>
<dbReference type="AlphaFoldDB" id="A0A7T7XNF5"/>
<dbReference type="InterPro" id="IPR013766">
    <property type="entry name" value="Thioredoxin_domain"/>
</dbReference>
<dbReference type="InterPro" id="IPR036249">
    <property type="entry name" value="Thioredoxin-like_sf"/>
</dbReference>
<keyword evidence="2" id="KW-0813">Transport</keyword>
<evidence type="ECO:0000256" key="9">
    <source>
        <dbReference type="PIRSR" id="PIRSR000077-4"/>
    </source>
</evidence>
<sequence length="107" mass="11825">MSTGITLTDENFATEVIESDLPVLIDFWAEWCMPCKMIGPIIDQLAGEYAGKIKIGKVNIDEEGDLAAKHNVISIPTLIVYKNGNIVRQKAGAVPKHEIENLFKDLL</sequence>
<dbReference type="PIRSF" id="PIRSF000077">
    <property type="entry name" value="Thioredoxin"/>
    <property type="match status" value="1"/>
</dbReference>
<evidence type="ECO:0000313" key="11">
    <source>
        <dbReference type="EMBL" id="QQO09556.1"/>
    </source>
</evidence>
<dbReference type="PANTHER" id="PTHR45663:SF11">
    <property type="entry name" value="GEO12009P1"/>
    <property type="match status" value="1"/>
</dbReference>
<evidence type="ECO:0000256" key="5">
    <source>
        <dbReference type="ARBA" id="ARBA00023284"/>
    </source>
</evidence>
<dbReference type="Pfam" id="PF00085">
    <property type="entry name" value="Thioredoxin"/>
    <property type="match status" value="1"/>
</dbReference>
<evidence type="ECO:0000313" key="12">
    <source>
        <dbReference type="Proteomes" id="UP000595917"/>
    </source>
</evidence>
<keyword evidence="5 9" id="KW-0676">Redox-active center</keyword>
<keyword evidence="3" id="KW-0249">Electron transport</keyword>
<dbReference type="GO" id="GO:0015035">
    <property type="term" value="F:protein-disulfide reductase activity"/>
    <property type="evidence" value="ECO:0007669"/>
    <property type="project" value="UniProtKB-UniRule"/>
</dbReference>
<feature type="active site" description="Nucleophile" evidence="8">
    <location>
        <position position="35"/>
    </location>
</feature>
<dbReference type="PRINTS" id="PR00421">
    <property type="entry name" value="THIOREDOXIN"/>
</dbReference>
<evidence type="ECO:0000256" key="4">
    <source>
        <dbReference type="ARBA" id="ARBA00023157"/>
    </source>
</evidence>
<dbReference type="InterPro" id="IPR005746">
    <property type="entry name" value="Thioredoxin"/>
</dbReference>
<dbReference type="GO" id="GO:0005737">
    <property type="term" value="C:cytoplasm"/>
    <property type="evidence" value="ECO:0007669"/>
    <property type="project" value="TreeGrafter"/>
</dbReference>
<dbReference type="PROSITE" id="PS51352">
    <property type="entry name" value="THIOREDOXIN_2"/>
    <property type="match status" value="1"/>
</dbReference>
<keyword evidence="12" id="KW-1185">Reference proteome</keyword>
<dbReference type="PANTHER" id="PTHR45663">
    <property type="entry name" value="GEO12009P1"/>
    <property type="match status" value="1"/>
</dbReference>
<dbReference type="RefSeq" id="WP_215626859.1">
    <property type="nucleotide sequence ID" value="NZ_CP067089.2"/>
</dbReference>
<organism evidence="11 12">
    <name type="scientific">Breznakiella homolactica</name>
    <dbReference type="NCBI Taxonomy" id="2798577"/>
    <lineage>
        <taxon>Bacteria</taxon>
        <taxon>Pseudomonadati</taxon>
        <taxon>Spirochaetota</taxon>
        <taxon>Spirochaetia</taxon>
        <taxon>Spirochaetales</taxon>
        <taxon>Breznakiellaceae</taxon>
        <taxon>Breznakiella</taxon>
    </lineage>
</organism>
<evidence type="ECO:0000256" key="7">
    <source>
        <dbReference type="PIRNR" id="PIRNR000077"/>
    </source>
</evidence>
<dbReference type="KEGG" id="bhc:JFL75_01140"/>
<keyword evidence="4 9" id="KW-1015">Disulfide bond</keyword>
<dbReference type="CDD" id="cd02947">
    <property type="entry name" value="TRX_family"/>
    <property type="match status" value="1"/>
</dbReference>
<feature type="site" description="Deprotonates C-terminal active site Cys" evidence="8">
    <location>
        <position position="26"/>
    </location>
</feature>